<protein>
    <submittedName>
        <fullName evidence="3">Secreted protein</fullName>
    </submittedName>
</protein>
<evidence type="ECO:0000256" key="1">
    <source>
        <dbReference type="SAM" id="Phobius"/>
    </source>
</evidence>
<evidence type="ECO:0000313" key="2">
    <source>
        <dbReference type="Proteomes" id="UP000095287"/>
    </source>
</evidence>
<dbReference type="Proteomes" id="UP000095287">
    <property type="component" value="Unplaced"/>
</dbReference>
<name>A0A1I7YU14_9BILA</name>
<proteinExistence type="predicted"/>
<keyword evidence="1" id="KW-0472">Membrane</keyword>
<sequence length="104" mass="11479">MMLCLSRRVRETHTMQCARNRVAVDNSNLANFPPSKDGSSFSSGTDISTILAKLNHAQSLLMSMLRRSIMKPITQANHSCSITVVTLVMFSCCATWEICVVLLS</sequence>
<keyword evidence="2" id="KW-1185">Reference proteome</keyword>
<feature type="transmembrane region" description="Helical" evidence="1">
    <location>
        <begin position="80"/>
        <end position="103"/>
    </location>
</feature>
<keyword evidence="1" id="KW-0812">Transmembrane</keyword>
<evidence type="ECO:0000313" key="3">
    <source>
        <dbReference type="WBParaSite" id="L893_g19740.t1"/>
    </source>
</evidence>
<reference evidence="3" key="1">
    <citation type="submission" date="2016-11" db="UniProtKB">
        <authorList>
            <consortium name="WormBaseParasite"/>
        </authorList>
    </citation>
    <scope>IDENTIFICATION</scope>
</reference>
<accession>A0A1I7YU14</accession>
<dbReference type="AlphaFoldDB" id="A0A1I7YU14"/>
<organism evidence="2 3">
    <name type="scientific">Steinernema glaseri</name>
    <dbReference type="NCBI Taxonomy" id="37863"/>
    <lineage>
        <taxon>Eukaryota</taxon>
        <taxon>Metazoa</taxon>
        <taxon>Ecdysozoa</taxon>
        <taxon>Nematoda</taxon>
        <taxon>Chromadorea</taxon>
        <taxon>Rhabditida</taxon>
        <taxon>Tylenchina</taxon>
        <taxon>Panagrolaimomorpha</taxon>
        <taxon>Strongyloidoidea</taxon>
        <taxon>Steinernematidae</taxon>
        <taxon>Steinernema</taxon>
    </lineage>
</organism>
<keyword evidence="1" id="KW-1133">Transmembrane helix</keyword>
<dbReference type="WBParaSite" id="L893_g19740.t1">
    <property type="protein sequence ID" value="L893_g19740.t1"/>
    <property type="gene ID" value="L893_g19740"/>
</dbReference>